<evidence type="ECO:0000313" key="3">
    <source>
        <dbReference type="WBParaSite" id="HPBE_0002682901-mRNA-1"/>
    </source>
</evidence>
<sequence length="77" mass="8483">MTVLIVDAKELLNILSLAMTDLRESVKKSLAILRLTLPVDIIVTSGSCYSYRLLSGFFGFLIQTPFVGCLISEECLV</sequence>
<dbReference type="EMBL" id="UZAH01040993">
    <property type="protein sequence ID" value="VDP59589.1"/>
    <property type="molecule type" value="Genomic_DNA"/>
</dbReference>
<keyword evidence="2" id="KW-1185">Reference proteome</keyword>
<gene>
    <name evidence="1" type="ORF">HPBE_LOCUS26830</name>
</gene>
<dbReference type="Proteomes" id="UP000050761">
    <property type="component" value="Unassembled WGS sequence"/>
</dbReference>
<reference evidence="1 2" key="1">
    <citation type="submission" date="2018-11" db="EMBL/GenBank/DDBJ databases">
        <authorList>
            <consortium name="Pathogen Informatics"/>
        </authorList>
    </citation>
    <scope>NUCLEOTIDE SEQUENCE [LARGE SCALE GENOMIC DNA]</scope>
</reference>
<accession>A0A3P8IRU0</accession>
<protein>
    <submittedName>
        <fullName evidence="1 3">Uncharacterized protein</fullName>
    </submittedName>
</protein>
<evidence type="ECO:0000313" key="2">
    <source>
        <dbReference type="Proteomes" id="UP000050761"/>
    </source>
</evidence>
<evidence type="ECO:0000313" key="1">
    <source>
        <dbReference type="EMBL" id="VDP59589.1"/>
    </source>
</evidence>
<reference evidence="3" key="2">
    <citation type="submission" date="2019-09" db="UniProtKB">
        <authorList>
            <consortium name="WormBaseParasite"/>
        </authorList>
    </citation>
    <scope>IDENTIFICATION</scope>
</reference>
<dbReference type="AlphaFoldDB" id="A0A183GVV9"/>
<accession>A0A183GVV9</accession>
<proteinExistence type="predicted"/>
<dbReference type="WBParaSite" id="HPBE_0002682901-mRNA-1">
    <property type="protein sequence ID" value="HPBE_0002682901-mRNA-1"/>
    <property type="gene ID" value="HPBE_0002682901"/>
</dbReference>
<name>A0A183GVV9_HELPZ</name>
<organism evidence="2 3">
    <name type="scientific">Heligmosomoides polygyrus</name>
    <name type="common">Parasitic roundworm</name>
    <dbReference type="NCBI Taxonomy" id="6339"/>
    <lineage>
        <taxon>Eukaryota</taxon>
        <taxon>Metazoa</taxon>
        <taxon>Ecdysozoa</taxon>
        <taxon>Nematoda</taxon>
        <taxon>Chromadorea</taxon>
        <taxon>Rhabditida</taxon>
        <taxon>Rhabditina</taxon>
        <taxon>Rhabditomorpha</taxon>
        <taxon>Strongyloidea</taxon>
        <taxon>Heligmosomidae</taxon>
        <taxon>Heligmosomoides</taxon>
    </lineage>
</organism>